<proteinExistence type="predicted"/>
<dbReference type="AlphaFoldDB" id="A0A816MAR5"/>
<sequence>MVCTHRRVLGKKEQTPDLKFRQHLCRPDSAFQNTHRVKVGVRAFLRLLIRSPYHIIAPQWIHEYVG</sequence>
<organism evidence="1">
    <name type="scientific">Brassica napus</name>
    <name type="common">Rape</name>
    <dbReference type="NCBI Taxonomy" id="3708"/>
    <lineage>
        <taxon>Eukaryota</taxon>
        <taxon>Viridiplantae</taxon>
        <taxon>Streptophyta</taxon>
        <taxon>Embryophyta</taxon>
        <taxon>Tracheophyta</taxon>
        <taxon>Spermatophyta</taxon>
        <taxon>Magnoliopsida</taxon>
        <taxon>eudicotyledons</taxon>
        <taxon>Gunneridae</taxon>
        <taxon>Pentapetalae</taxon>
        <taxon>rosids</taxon>
        <taxon>malvids</taxon>
        <taxon>Brassicales</taxon>
        <taxon>Brassicaceae</taxon>
        <taxon>Brassiceae</taxon>
        <taxon>Brassica</taxon>
    </lineage>
</organism>
<protein>
    <submittedName>
        <fullName evidence="1">(rape) hypothetical protein</fullName>
    </submittedName>
</protein>
<evidence type="ECO:0000313" key="1">
    <source>
        <dbReference type="EMBL" id="CAF1958548.1"/>
    </source>
</evidence>
<gene>
    <name evidence="1" type="ORF">DARMORV10_C07P09400.1</name>
</gene>
<accession>A0A816MAR5</accession>
<dbReference type="Proteomes" id="UP001295469">
    <property type="component" value="Chromosome C07"/>
</dbReference>
<name>A0A816MAR5_BRANA</name>
<dbReference type="EMBL" id="HG994371">
    <property type="protein sequence ID" value="CAF1958548.1"/>
    <property type="molecule type" value="Genomic_DNA"/>
</dbReference>
<reference evidence="1" key="1">
    <citation type="submission" date="2021-01" db="EMBL/GenBank/DDBJ databases">
        <authorList>
            <consortium name="Genoscope - CEA"/>
            <person name="William W."/>
        </authorList>
    </citation>
    <scope>NUCLEOTIDE SEQUENCE</scope>
</reference>